<evidence type="ECO:0008006" key="8">
    <source>
        <dbReference type="Google" id="ProtNLM"/>
    </source>
</evidence>
<evidence type="ECO:0000256" key="1">
    <source>
        <dbReference type="ARBA" id="ARBA00007374"/>
    </source>
</evidence>
<evidence type="ECO:0000256" key="4">
    <source>
        <dbReference type="ARBA" id="ARBA00024339"/>
    </source>
</evidence>
<comment type="similarity">
    <text evidence="1">Belongs to the inositol phosphokinase (IPK) family.</text>
</comment>
<dbReference type="Pfam" id="PF03676">
    <property type="entry name" value="PHAF1"/>
    <property type="match status" value="2"/>
</dbReference>
<organism evidence="6 7">
    <name type="scientific">Mucor flavus</name>
    <dbReference type="NCBI Taxonomy" id="439312"/>
    <lineage>
        <taxon>Eukaryota</taxon>
        <taxon>Fungi</taxon>
        <taxon>Fungi incertae sedis</taxon>
        <taxon>Mucoromycota</taxon>
        <taxon>Mucoromycotina</taxon>
        <taxon>Mucoromycetes</taxon>
        <taxon>Mucorales</taxon>
        <taxon>Mucorineae</taxon>
        <taxon>Mucoraceae</taxon>
        <taxon>Mucor</taxon>
    </lineage>
</organism>
<dbReference type="InterPro" id="IPR005373">
    <property type="entry name" value="PHAF1"/>
</dbReference>
<dbReference type="Gene3D" id="3.30.470.160">
    <property type="entry name" value="Inositol polyphosphate kinase"/>
    <property type="match status" value="1"/>
</dbReference>
<dbReference type="InterPro" id="IPR039156">
    <property type="entry name" value="PHAF1/BROMI"/>
</dbReference>
<evidence type="ECO:0000256" key="3">
    <source>
        <dbReference type="ARBA" id="ARBA00022777"/>
    </source>
</evidence>
<comment type="caution">
    <text evidence="6">The sequence shown here is derived from an EMBL/GenBank/DDBJ whole genome shotgun (WGS) entry which is preliminary data.</text>
</comment>
<gene>
    <name evidence="6" type="ORF">MFLAVUS_002892</name>
</gene>
<evidence type="ECO:0000256" key="2">
    <source>
        <dbReference type="ARBA" id="ARBA00022679"/>
    </source>
</evidence>
<keyword evidence="7" id="KW-1185">Reference proteome</keyword>
<dbReference type="Pfam" id="PF03770">
    <property type="entry name" value="IPK"/>
    <property type="match status" value="1"/>
</dbReference>
<keyword evidence="2" id="KW-0808">Transferase</keyword>
<feature type="compositionally biased region" description="Polar residues" evidence="5">
    <location>
        <begin position="651"/>
        <end position="663"/>
    </location>
</feature>
<dbReference type="SUPFAM" id="SSF56104">
    <property type="entry name" value="SAICAR synthase-like"/>
    <property type="match status" value="1"/>
</dbReference>
<evidence type="ECO:0000256" key="5">
    <source>
        <dbReference type="SAM" id="MobiDB-lite"/>
    </source>
</evidence>
<dbReference type="InterPro" id="IPR005522">
    <property type="entry name" value="IPK"/>
</dbReference>
<comment type="similarity">
    <text evidence="4">Belongs to the PHAF1 family.</text>
</comment>
<dbReference type="Proteomes" id="UP001473302">
    <property type="component" value="Unassembled WGS sequence"/>
</dbReference>
<dbReference type="PANTHER" id="PTHR13465">
    <property type="entry name" value="UPF0183 PROTEIN"/>
    <property type="match status" value="1"/>
</dbReference>
<sequence>MTTAINELPKHQRSKKIELIIVPGRSLGPFRLGSSLWDILHFLADRPQFFPSVELKYSQQDPSQYDFIIALPSNGIHLRCDGFLQRLKSVECYDPTKVKLVYQNNDVSSSRTIPTFLLIYKSFGPTYPGEFDANQSIYTLKYPGLSFSFPIPTRHQNLYKSSSDLPLEFPDGTTPIASKVILYSNSNTWQQAAVPPLPKVLAEHNANTNTKYGKLGKREAETVVVKPTEGITLHFPAHGNTDTDKSTSTYPTIVNSSVSIQLNKTSAQDILADLGKPSRIFYKEEDKMKIHSVNDNDNLLYKPTHPIESKPGDTTADDKDKDVLDPLLVQPTDYFFNYFHLGMDILLDGGLHACKKIVLHGNVPGHFDFQRYKRCPYQMIFPRNKNKVKKDKSLLVDVEDENENMITGDMKITEMQEHIPWETSNTIKENTPNGGQQKPVILTRGSSEQNPFGSTYLTGYDEGVVMEVMKNGHVPTITICKPASHKEQQVYDYLDLNHPELLPFLSQYLGVLNVTYHQKNLHLLPEVIFEKNEKLLDDWKNICNLDDSITPSSDILEKDFQQWSPNADECNMRFKAFRKRVLREALSPTALKERIQLVQDWNKENNCSMTIMSKRPSIITCTTSAPQSPRLLAAFNKNKKLVTTDPLPTPINHNNNSSVSSARWQPRKVPNNPWSQQVYEKDRQRLLQLEKSEVVKQFILLEDLTDEVQYPCVLDLKMGTRQHGVYANEAKVKSQTKKCEASTSAALGVRICGMQVYQEKECVFYDKYSGRQLTPTTFKSTLEKYFHHRQQLNQIPVLLRKLSRLSKIIASLEGYRFYGSSLLIIYDASGKSNKIDVRMIDFAKTLTPDQDTTEFTCHPKRPTEPDHGYLLGLNSLIHCFTNIYNEHLDELEL</sequence>
<name>A0ABP9YRK6_9FUNG</name>
<evidence type="ECO:0000313" key="7">
    <source>
        <dbReference type="Proteomes" id="UP001473302"/>
    </source>
</evidence>
<protein>
    <recommendedName>
        <fullName evidence="8">Kinase</fullName>
    </recommendedName>
</protein>
<keyword evidence="3" id="KW-0418">Kinase</keyword>
<reference evidence="6 7" key="1">
    <citation type="submission" date="2024-04" db="EMBL/GenBank/DDBJ databases">
        <title>genome sequences of Mucor flavus KT1a and Helicostylum pulchrum KT1b strains isolated from the surface of a dry-aged beef.</title>
        <authorList>
            <person name="Toyotome T."/>
            <person name="Hosono M."/>
            <person name="Torimaru M."/>
            <person name="Fukuda K."/>
            <person name="Mikami N."/>
        </authorList>
    </citation>
    <scope>NUCLEOTIDE SEQUENCE [LARGE SCALE GENOMIC DNA]</scope>
    <source>
        <strain evidence="6 7">KT1a</strain>
    </source>
</reference>
<dbReference type="EMBL" id="BAABUK010000005">
    <property type="protein sequence ID" value="GAA5809484.1"/>
    <property type="molecule type" value="Genomic_DNA"/>
</dbReference>
<dbReference type="InterPro" id="IPR038286">
    <property type="entry name" value="IPK_sf"/>
</dbReference>
<dbReference type="PANTHER" id="PTHR13465:SF2">
    <property type="entry name" value="PHAGOSOME ASSEMBLY FACTOR 1"/>
    <property type="match status" value="1"/>
</dbReference>
<accession>A0ABP9YRK6</accession>
<feature type="region of interest" description="Disordered" evidence="5">
    <location>
        <begin position="645"/>
        <end position="673"/>
    </location>
</feature>
<evidence type="ECO:0000313" key="6">
    <source>
        <dbReference type="EMBL" id="GAA5809484.1"/>
    </source>
</evidence>
<proteinExistence type="inferred from homology"/>